<dbReference type="Pfam" id="PF05071">
    <property type="entry name" value="NDUFA12"/>
    <property type="match status" value="1"/>
</dbReference>
<dbReference type="PANTHER" id="PTHR12910:SF2">
    <property type="entry name" value="NADH DEHYDROGENASE [UBIQUINONE] 1 ALPHA SUBCOMPLEX SUBUNIT 12"/>
    <property type="match status" value="1"/>
</dbReference>
<sequence length="124" mass="13985">MNLLLQMLTWWNGETIATRVFTSRHGKKVGEDAEGNVYYQNADGSRRWVIYNGEIEASRIAPEWHGWLHHTWQQPPTESPPPSKPWVKPHVANLTGSAGAYHPKGSLLATGPGLPRDYEAWTPE</sequence>
<gene>
    <name evidence="2" type="ORF">DI556_11620</name>
</gene>
<evidence type="ECO:0000256" key="1">
    <source>
        <dbReference type="SAM" id="MobiDB-lite"/>
    </source>
</evidence>
<feature type="region of interest" description="Disordered" evidence="1">
    <location>
        <begin position="71"/>
        <end position="124"/>
    </location>
</feature>
<name>A0A2W5Q360_RHOSU</name>
<evidence type="ECO:0000313" key="3">
    <source>
        <dbReference type="Proteomes" id="UP000249185"/>
    </source>
</evidence>
<protein>
    <submittedName>
        <fullName evidence="2">NADH:ubiquinone oxidoreductase subunit NDUFA12</fullName>
    </submittedName>
</protein>
<dbReference type="AlphaFoldDB" id="A0A2W5Q360"/>
<dbReference type="InterPro" id="IPR007763">
    <property type="entry name" value="NDUFA12"/>
</dbReference>
<dbReference type="GO" id="GO:0006979">
    <property type="term" value="P:response to oxidative stress"/>
    <property type="evidence" value="ECO:0007669"/>
    <property type="project" value="TreeGrafter"/>
</dbReference>
<comment type="caution">
    <text evidence="2">The sequence shown here is derived from an EMBL/GenBank/DDBJ whole genome shotgun (WGS) entry which is preliminary data.</text>
</comment>
<keyword evidence="2" id="KW-0830">Ubiquinone</keyword>
<reference evidence="2 3" key="1">
    <citation type="submission" date="2017-08" db="EMBL/GenBank/DDBJ databases">
        <title>Infants hospitalized years apart are colonized by the same room-sourced microbial strains.</title>
        <authorList>
            <person name="Brooks B."/>
            <person name="Olm M.R."/>
            <person name="Firek B.A."/>
            <person name="Baker R."/>
            <person name="Thomas B.C."/>
            <person name="Morowitz M.J."/>
            <person name="Banfield J.F."/>
        </authorList>
    </citation>
    <scope>NUCLEOTIDE SEQUENCE [LARGE SCALE GENOMIC DNA]</scope>
    <source>
        <strain evidence="2">S2_005_002_R2_34</strain>
    </source>
</reference>
<dbReference type="EMBL" id="QFPW01000008">
    <property type="protein sequence ID" value="PZQ49193.1"/>
    <property type="molecule type" value="Genomic_DNA"/>
</dbReference>
<organism evidence="2 3">
    <name type="scientific">Rhodovulum sulfidophilum</name>
    <name type="common">Rhodobacter sulfidophilus</name>
    <dbReference type="NCBI Taxonomy" id="35806"/>
    <lineage>
        <taxon>Bacteria</taxon>
        <taxon>Pseudomonadati</taxon>
        <taxon>Pseudomonadota</taxon>
        <taxon>Alphaproteobacteria</taxon>
        <taxon>Rhodobacterales</taxon>
        <taxon>Paracoccaceae</taxon>
        <taxon>Rhodovulum</taxon>
    </lineage>
</organism>
<dbReference type="NCBIfam" id="NF006040">
    <property type="entry name" value="PRK08183.1"/>
    <property type="match status" value="1"/>
</dbReference>
<dbReference type="GO" id="GO:0045271">
    <property type="term" value="C:respiratory chain complex I"/>
    <property type="evidence" value="ECO:0007669"/>
    <property type="project" value="InterPro"/>
</dbReference>
<evidence type="ECO:0000313" key="2">
    <source>
        <dbReference type="EMBL" id="PZQ49193.1"/>
    </source>
</evidence>
<dbReference type="PANTHER" id="PTHR12910">
    <property type="entry name" value="NADH-UBIQUINONE OXIDOREDUCTASE SUBUNIT B17.2"/>
    <property type="match status" value="1"/>
</dbReference>
<proteinExistence type="predicted"/>
<accession>A0A2W5Q360</accession>
<dbReference type="Proteomes" id="UP000249185">
    <property type="component" value="Unassembled WGS sequence"/>
</dbReference>